<evidence type="ECO:0000256" key="2">
    <source>
        <dbReference type="SAM" id="SignalP"/>
    </source>
</evidence>
<dbReference type="SUPFAM" id="SSF48452">
    <property type="entry name" value="TPR-like"/>
    <property type="match status" value="3"/>
</dbReference>
<dbReference type="EMBL" id="AP027266">
    <property type="protein sequence ID" value="BDW86848.1"/>
    <property type="molecule type" value="Genomic_DNA"/>
</dbReference>
<keyword evidence="4" id="KW-1185">Reference proteome</keyword>
<protein>
    <recommendedName>
        <fullName evidence="5">Tetratricopeptide repeat protein</fullName>
    </recommendedName>
</protein>
<keyword evidence="2" id="KW-0732">Signal</keyword>
<dbReference type="RefSeq" id="WP_338272903.1">
    <property type="nucleotide sequence ID" value="NZ_AP027266.1"/>
</dbReference>
<dbReference type="AlphaFoldDB" id="A0AA48KLF6"/>
<dbReference type="InterPro" id="IPR011990">
    <property type="entry name" value="TPR-like_helical_dom_sf"/>
</dbReference>
<evidence type="ECO:0008006" key="5">
    <source>
        <dbReference type="Google" id="ProtNLM"/>
    </source>
</evidence>
<name>A0AA48KLF6_9RHOB</name>
<accession>A0AA48KLF6</accession>
<keyword evidence="1" id="KW-0802">TPR repeat</keyword>
<feature type="repeat" description="TPR" evidence="1">
    <location>
        <begin position="508"/>
        <end position="541"/>
    </location>
</feature>
<feature type="repeat" description="TPR" evidence="1">
    <location>
        <begin position="405"/>
        <end position="438"/>
    </location>
</feature>
<dbReference type="Gene3D" id="1.25.40.10">
    <property type="entry name" value="Tetratricopeptide repeat domain"/>
    <property type="match status" value="2"/>
</dbReference>
<dbReference type="SMART" id="SM00028">
    <property type="entry name" value="TPR"/>
    <property type="match status" value="6"/>
</dbReference>
<organism evidence="3 4">
    <name type="scientific">Roseicyclus marinus</name>
    <dbReference type="NCBI Taxonomy" id="2161673"/>
    <lineage>
        <taxon>Bacteria</taxon>
        <taxon>Pseudomonadati</taxon>
        <taxon>Pseudomonadota</taxon>
        <taxon>Alphaproteobacteria</taxon>
        <taxon>Rhodobacterales</taxon>
        <taxon>Roseobacteraceae</taxon>
        <taxon>Roseicyclus</taxon>
    </lineage>
</organism>
<dbReference type="PANTHER" id="PTHR12558:SF13">
    <property type="entry name" value="CELL DIVISION CYCLE PROTEIN 27 HOMOLOG"/>
    <property type="match status" value="1"/>
</dbReference>
<dbReference type="PROSITE" id="PS50005">
    <property type="entry name" value="TPR"/>
    <property type="match status" value="3"/>
</dbReference>
<dbReference type="Pfam" id="PF13432">
    <property type="entry name" value="TPR_16"/>
    <property type="match status" value="3"/>
</dbReference>
<gene>
    <name evidence="3" type="ORF">MACH21_30250</name>
</gene>
<proteinExistence type="predicted"/>
<feature type="chain" id="PRO_5041471298" description="Tetratricopeptide repeat protein" evidence="2">
    <location>
        <begin position="25"/>
        <end position="569"/>
    </location>
</feature>
<dbReference type="PANTHER" id="PTHR12558">
    <property type="entry name" value="CELL DIVISION CYCLE 16,23,27"/>
    <property type="match status" value="1"/>
</dbReference>
<dbReference type="KEGG" id="rmai:MACH21_30250"/>
<evidence type="ECO:0000256" key="1">
    <source>
        <dbReference type="PROSITE-ProRule" id="PRU00339"/>
    </source>
</evidence>
<evidence type="ECO:0000313" key="4">
    <source>
        <dbReference type="Proteomes" id="UP001337723"/>
    </source>
</evidence>
<feature type="signal peptide" evidence="2">
    <location>
        <begin position="1"/>
        <end position="24"/>
    </location>
</feature>
<sequence>MRRPLLILSAVAALGAFSPATAQAQGQAPGQGLAGAYLAARAAVMDGNHRAAAVYFETALAADPGNAFLIGNAIFANAALGQWGRAETIADMIDPAEESSDMVNLVRMVQRLAENDLVAARAAIEAGQGAGLFVDGLALGWIALGEGDMRRATAAFQEIARDDGLADIALTHLALARAAVGDFEGADAIFSGDEFGALSVTERSLRARAEVLVQLDRADDALELLDFFTNSVPDPGLVALRERIASQVGTPPYSFITTAREGLAEVFYSIAQAMGRDAGSTTLPLLYTRAAHGIDPAHTEALILAGQLLSEAQQYALAADAFAEVPGDDPQYVEAQLGRADAIFDDGRPDDAVEVLRALAADHGGLASVQAALGDAYRRTDRCADAVTAYTAALDSVDITQRRNWFLYFARGICHEALDDFDASEADFRQALVLNPEQPQVLNNLGYSLVEQRRNLDEALSMIERAVEGDPDSGYIVDSLGWVLYRLGRFDEAVAPMERAVALLPNDPIINDHLGDVYWMVGRRREARFQWERALSFDPEDTDALRIRRKLEIGLDAVLVEEGGVGETQ</sequence>
<dbReference type="Proteomes" id="UP001337723">
    <property type="component" value="Chromosome"/>
</dbReference>
<reference evidence="3 4" key="1">
    <citation type="submission" date="2023-01" db="EMBL/GenBank/DDBJ databases">
        <title>Complete genome sequence of Roseicyclus marinus strain Dej080120_10.</title>
        <authorList>
            <person name="Ueki S."/>
            <person name="Maruyama F."/>
        </authorList>
    </citation>
    <scope>NUCLEOTIDE SEQUENCE [LARGE SCALE GENOMIC DNA]</scope>
    <source>
        <strain evidence="3 4">Dej080120_10</strain>
    </source>
</reference>
<evidence type="ECO:0000313" key="3">
    <source>
        <dbReference type="EMBL" id="BDW86848.1"/>
    </source>
</evidence>
<dbReference type="InterPro" id="IPR019734">
    <property type="entry name" value="TPR_rpt"/>
</dbReference>
<feature type="repeat" description="TPR" evidence="1">
    <location>
        <begin position="474"/>
        <end position="507"/>
    </location>
</feature>